<dbReference type="SUPFAM" id="SSF48264">
    <property type="entry name" value="Cytochrome P450"/>
    <property type="match status" value="1"/>
</dbReference>
<dbReference type="RefSeq" id="XP_022507068.1">
    <property type="nucleotide sequence ID" value="XM_022660640.1"/>
</dbReference>
<evidence type="ECO:0000256" key="11">
    <source>
        <dbReference type="SAM" id="Phobius"/>
    </source>
</evidence>
<feature type="region of interest" description="Disordered" evidence="10">
    <location>
        <begin position="364"/>
        <end position="387"/>
    </location>
</feature>
<keyword evidence="4 8" id="KW-0479">Metal-binding</keyword>
<dbReference type="GO" id="GO:0004497">
    <property type="term" value="F:monooxygenase activity"/>
    <property type="evidence" value="ECO:0007669"/>
    <property type="project" value="UniProtKB-KW"/>
</dbReference>
<dbReference type="Proteomes" id="UP000077002">
    <property type="component" value="Unassembled WGS sequence"/>
</dbReference>
<keyword evidence="13" id="KW-1185">Reference proteome</keyword>
<feature type="transmembrane region" description="Helical" evidence="11">
    <location>
        <begin position="12"/>
        <end position="37"/>
    </location>
</feature>
<keyword evidence="5 9" id="KW-0560">Oxidoreductase</keyword>
<dbReference type="InterPro" id="IPR017972">
    <property type="entry name" value="Cyt_P450_CS"/>
</dbReference>
<accession>A0A177EU20</accession>
<keyword evidence="11" id="KW-0812">Transmembrane</keyword>
<evidence type="ECO:0000256" key="4">
    <source>
        <dbReference type="ARBA" id="ARBA00022723"/>
    </source>
</evidence>
<evidence type="ECO:0000256" key="6">
    <source>
        <dbReference type="ARBA" id="ARBA00023004"/>
    </source>
</evidence>
<evidence type="ECO:0000256" key="5">
    <source>
        <dbReference type="ARBA" id="ARBA00023002"/>
    </source>
</evidence>
<keyword evidence="6 8" id="KW-0408">Iron</keyword>
<dbReference type="GO" id="GO:0020037">
    <property type="term" value="F:heme binding"/>
    <property type="evidence" value="ECO:0007669"/>
    <property type="project" value="InterPro"/>
</dbReference>
<keyword evidence="7 9" id="KW-0503">Monooxygenase</keyword>
<feature type="binding site" description="axial binding residue" evidence="8">
    <location>
        <position position="604"/>
    </location>
    <ligand>
        <name>heme</name>
        <dbReference type="ChEBI" id="CHEBI:30413"/>
    </ligand>
    <ligandPart>
        <name>Fe</name>
        <dbReference type="ChEBI" id="CHEBI:18248"/>
    </ligandPart>
</feature>
<keyword evidence="3 8" id="KW-0349">Heme</keyword>
<evidence type="ECO:0000256" key="10">
    <source>
        <dbReference type="SAM" id="MobiDB-lite"/>
    </source>
</evidence>
<evidence type="ECO:0008006" key="14">
    <source>
        <dbReference type="Google" id="ProtNLM"/>
    </source>
</evidence>
<evidence type="ECO:0000256" key="9">
    <source>
        <dbReference type="RuleBase" id="RU000461"/>
    </source>
</evidence>
<dbReference type="PANTHER" id="PTHR46206:SF1">
    <property type="entry name" value="P450, PUTATIVE (EUROFUNG)-RELATED"/>
    <property type="match status" value="1"/>
</dbReference>
<feature type="compositionally biased region" description="Basic and acidic residues" evidence="10">
    <location>
        <begin position="373"/>
        <end position="387"/>
    </location>
</feature>
<dbReference type="PRINTS" id="PR00465">
    <property type="entry name" value="EP450IV"/>
</dbReference>
<evidence type="ECO:0000256" key="7">
    <source>
        <dbReference type="ARBA" id="ARBA00023033"/>
    </source>
</evidence>
<evidence type="ECO:0000313" key="12">
    <source>
        <dbReference type="EMBL" id="OAG35116.1"/>
    </source>
</evidence>
<dbReference type="InterPro" id="IPR001128">
    <property type="entry name" value="Cyt_P450"/>
</dbReference>
<dbReference type="GO" id="GO:0005506">
    <property type="term" value="F:iron ion binding"/>
    <property type="evidence" value="ECO:0007669"/>
    <property type="project" value="InterPro"/>
</dbReference>
<name>A0A177EU20_9EURO</name>
<evidence type="ECO:0000313" key="13">
    <source>
        <dbReference type="Proteomes" id="UP000077002"/>
    </source>
</evidence>
<dbReference type="PROSITE" id="PS00086">
    <property type="entry name" value="CYTOCHROME_P450"/>
    <property type="match status" value="1"/>
</dbReference>
<comment type="caution">
    <text evidence="12">The sequence shown here is derived from an EMBL/GenBank/DDBJ whole genome shotgun (WGS) entry which is preliminary data.</text>
</comment>
<dbReference type="OrthoDB" id="1844152at2759"/>
<sequence>MASDASRSPTDILSISLTTNPLNIVFPVCLLLAFLLLHWRRKSSPTLPDLPWVARNDRAWVLCDLRTRLWCSINYEEALRRAYDQYARHNKPCILATLDGEVVLLPPSNTSWLIAQPDNVLSVNGAHKHILQTRYTFPKPEIMDPTVHFGLFPLLLTLASSVLGPETWHFLSPVALYLNLADASCPLLDVIKSELTRQVFNVTPEVCDELAAAVDQIWGSEADPDFEYYPDADGWKTVVLFDSLTKIIARISNRVFVGLPLCRLTQKSIHRPRESIAVLFRRKFASVVFTVQNANQTWPSGRDEEYLKNAIGFAEDIAFSATILRLFPGILRPLVSRIVTSSNRKHTRAYTEILTPEILRRQGLQDVTTSDSEAEHKNSETERPGDTAKNDFLQWLLTRSLTKSYLSPDEADPQIICARLLHVNFASVHTTSFIGTNALLDILAAPRNERVLETLRQEAWDNMEPDAGSGQASRMWSRTAIAKMHYLDSALRESSRRASIIGVGVNQKVVAPGGITTPDGIHVPEGCMVATHSWGCHNDETLYEGADKYKAFRFVELRDRVSSGLGDGDRDRADREKEYLDKAHLSFIATSPSYLGFGHGRHACPGRFFAAQELKLLLAYLLSRYEIQMVMEGGLGGNWNGKGIRPECYWAGPNHVPPMSAKVRVRRRKEFQ</sequence>
<keyword evidence="11" id="KW-1133">Transmembrane helix</keyword>
<dbReference type="AlphaFoldDB" id="A0A177EU20"/>
<protein>
    <recommendedName>
        <fullName evidence="14">Cytochrome P450</fullName>
    </recommendedName>
</protein>
<evidence type="ECO:0000256" key="8">
    <source>
        <dbReference type="PIRSR" id="PIRSR602403-1"/>
    </source>
</evidence>
<dbReference type="PANTHER" id="PTHR46206">
    <property type="entry name" value="CYTOCHROME P450"/>
    <property type="match status" value="1"/>
</dbReference>
<dbReference type="InterPro" id="IPR036396">
    <property type="entry name" value="Cyt_P450_sf"/>
</dbReference>
<keyword evidence="11" id="KW-0472">Membrane</keyword>
<evidence type="ECO:0000256" key="3">
    <source>
        <dbReference type="ARBA" id="ARBA00022617"/>
    </source>
</evidence>
<dbReference type="Pfam" id="PF00067">
    <property type="entry name" value="p450"/>
    <property type="match status" value="1"/>
</dbReference>
<dbReference type="Gene3D" id="1.10.630.10">
    <property type="entry name" value="Cytochrome P450"/>
    <property type="match status" value="1"/>
</dbReference>
<proteinExistence type="inferred from homology"/>
<comment type="similarity">
    <text evidence="2 9">Belongs to the cytochrome P450 family.</text>
</comment>
<organism evidence="12 13">
    <name type="scientific">Fonsecaea monophora</name>
    <dbReference type="NCBI Taxonomy" id="254056"/>
    <lineage>
        <taxon>Eukaryota</taxon>
        <taxon>Fungi</taxon>
        <taxon>Dikarya</taxon>
        <taxon>Ascomycota</taxon>
        <taxon>Pezizomycotina</taxon>
        <taxon>Eurotiomycetes</taxon>
        <taxon>Chaetothyriomycetidae</taxon>
        <taxon>Chaetothyriales</taxon>
        <taxon>Herpotrichiellaceae</taxon>
        <taxon>Fonsecaea</taxon>
    </lineage>
</organism>
<dbReference type="GeneID" id="34605842"/>
<comment type="cofactor">
    <cofactor evidence="1 8">
        <name>heme</name>
        <dbReference type="ChEBI" id="CHEBI:30413"/>
    </cofactor>
</comment>
<evidence type="ECO:0000256" key="2">
    <source>
        <dbReference type="ARBA" id="ARBA00010617"/>
    </source>
</evidence>
<dbReference type="InterPro" id="IPR002403">
    <property type="entry name" value="Cyt_P450_E_grp-IV"/>
</dbReference>
<dbReference type="CDD" id="cd11041">
    <property type="entry name" value="CYP503A1-like"/>
    <property type="match status" value="1"/>
</dbReference>
<reference evidence="12 13" key="1">
    <citation type="submission" date="2016-03" db="EMBL/GenBank/DDBJ databases">
        <title>Draft genome sequence of the Fonsecaea monophora CBS 269.37.</title>
        <authorList>
            <person name="Bombassaro A."/>
            <person name="Vinicius W.A."/>
            <person name="De Hoog S."/>
            <person name="Sun J."/>
            <person name="Souza E.M."/>
            <person name="Raittz R.T."/>
            <person name="Costa F."/>
            <person name="Leao A.C."/>
            <person name="Tadra-Sfeir M.Z."/>
            <person name="Baura V."/>
            <person name="Balsanelli E."/>
            <person name="Pedrosa F.O."/>
            <person name="Moreno L.F."/>
            <person name="Steffens M.B."/>
            <person name="Xi L."/>
            <person name="Bocca A.L."/>
            <person name="Felipe M.S."/>
            <person name="Teixeira M."/>
            <person name="Telles Filho F.Q."/>
            <person name="Azevedo C.M."/>
            <person name="Gomes R."/>
            <person name="Vicente V.A."/>
        </authorList>
    </citation>
    <scope>NUCLEOTIDE SEQUENCE [LARGE SCALE GENOMIC DNA]</scope>
    <source>
        <strain evidence="12 13">CBS 269.37</strain>
    </source>
</reference>
<gene>
    <name evidence="12" type="ORF">AYO21_10731</name>
</gene>
<evidence type="ECO:0000256" key="1">
    <source>
        <dbReference type="ARBA" id="ARBA00001971"/>
    </source>
</evidence>
<dbReference type="EMBL" id="LVKK01000129">
    <property type="protein sequence ID" value="OAG35116.1"/>
    <property type="molecule type" value="Genomic_DNA"/>
</dbReference>
<dbReference type="GO" id="GO:0016705">
    <property type="term" value="F:oxidoreductase activity, acting on paired donors, with incorporation or reduction of molecular oxygen"/>
    <property type="evidence" value="ECO:0007669"/>
    <property type="project" value="InterPro"/>
</dbReference>